<dbReference type="EMBL" id="KI911150">
    <property type="protein sequence ID" value="ETS00875.1"/>
    <property type="molecule type" value="Genomic_DNA"/>
</dbReference>
<gene>
    <name evidence="1" type="ORF">M419DRAFT_131037</name>
</gene>
<name>A0A024S6E1_HYPJR</name>
<dbReference type="OrthoDB" id="4896832at2759"/>
<accession>A0A024S6E1</accession>
<dbReference type="AlphaFoldDB" id="A0A024S6E1"/>
<evidence type="ECO:0000313" key="2">
    <source>
        <dbReference type="Proteomes" id="UP000024376"/>
    </source>
</evidence>
<dbReference type="KEGG" id="trr:M419DRAFT_131037"/>
<dbReference type="Proteomes" id="UP000024376">
    <property type="component" value="Unassembled WGS sequence"/>
</dbReference>
<evidence type="ECO:0000313" key="1">
    <source>
        <dbReference type="EMBL" id="ETS00875.1"/>
    </source>
</evidence>
<reference evidence="2" key="1">
    <citation type="journal article" date="2013" name="Ind. Biotechnol.">
        <title>Comparative genomics analysis of Trichoderma reesei strains.</title>
        <authorList>
            <person name="Koike H."/>
            <person name="Aerts A."/>
            <person name="LaButti K."/>
            <person name="Grigoriev I.V."/>
            <person name="Baker S.E."/>
        </authorList>
    </citation>
    <scope>NUCLEOTIDE SEQUENCE [LARGE SCALE GENOMIC DNA]</scope>
    <source>
        <strain evidence="2">ATCC 56765 / BCRC 32924 / NRRL 11460 / Rut C-30</strain>
    </source>
</reference>
<dbReference type="HOGENOM" id="CLU_1107264_0_0_1"/>
<protein>
    <submittedName>
        <fullName evidence="1">Uncharacterized protein</fullName>
    </submittedName>
</protein>
<proteinExistence type="predicted"/>
<organism evidence="1 2">
    <name type="scientific">Hypocrea jecorina (strain ATCC 56765 / BCRC 32924 / NRRL 11460 / Rut C-30)</name>
    <name type="common">Trichoderma reesei</name>
    <dbReference type="NCBI Taxonomy" id="1344414"/>
    <lineage>
        <taxon>Eukaryota</taxon>
        <taxon>Fungi</taxon>
        <taxon>Dikarya</taxon>
        <taxon>Ascomycota</taxon>
        <taxon>Pezizomycotina</taxon>
        <taxon>Sordariomycetes</taxon>
        <taxon>Hypocreomycetidae</taxon>
        <taxon>Hypocreales</taxon>
        <taxon>Hypocreaceae</taxon>
        <taxon>Trichoderma</taxon>
    </lineage>
</organism>
<sequence>MCLQYIVKCRFCGAWRHYNWDRCAENRQLLKKGCAVGLPSQHPSECEQFPENNRQRLKRHMTVYECPTKECKSTDIAAKLFEERAKAEAARAAALAKARAEWEAKDKARKAEFAEKWFKKIPVVKASERRESFLSLPPGDAAAAAAASATASSSTEVAQIQPEKNPVPFTGMPHQWRGEEALTLVQMAEQSMHSQVFESSDEDDFSSASSEIEVSAFSRYMGAITIKDDDEVKKRRRAIEFGDDGMPIGSVTP</sequence>